<protein>
    <recommendedName>
        <fullName evidence="4">Secreted protein</fullName>
    </recommendedName>
</protein>
<proteinExistence type="predicted"/>
<dbReference type="Proteomes" id="UP001501509">
    <property type="component" value="Unassembled WGS sequence"/>
</dbReference>
<feature type="compositionally biased region" description="Low complexity" evidence="1">
    <location>
        <begin position="1"/>
        <end position="32"/>
    </location>
</feature>
<evidence type="ECO:0008006" key="4">
    <source>
        <dbReference type="Google" id="ProtNLM"/>
    </source>
</evidence>
<comment type="caution">
    <text evidence="2">The sequence shown here is derived from an EMBL/GenBank/DDBJ whole genome shotgun (WGS) entry which is preliminary data.</text>
</comment>
<sequence>MLARCAVTAPAMNAPATPAARASSRSIPSFPSQVCALTGPSPVRNDPVRWGDPVSGDLCPERNGKTHSDHGPGGQSSTSSRRSRMTAATLRVLWTRTDERVEDEASAAG</sequence>
<name>A0ABN3PUA9_9ACTN</name>
<keyword evidence="3" id="KW-1185">Reference proteome</keyword>
<dbReference type="EMBL" id="BAAATD010000004">
    <property type="protein sequence ID" value="GAA2600853.1"/>
    <property type="molecule type" value="Genomic_DNA"/>
</dbReference>
<feature type="compositionally biased region" description="Basic and acidic residues" evidence="1">
    <location>
        <begin position="59"/>
        <end position="70"/>
    </location>
</feature>
<accession>A0ABN3PUA9</accession>
<evidence type="ECO:0000313" key="3">
    <source>
        <dbReference type="Proteomes" id="UP001501509"/>
    </source>
</evidence>
<reference evidence="2 3" key="1">
    <citation type="journal article" date="2019" name="Int. J. Syst. Evol. Microbiol.">
        <title>The Global Catalogue of Microorganisms (GCM) 10K type strain sequencing project: providing services to taxonomists for standard genome sequencing and annotation.</title>
        <authorList>
            <consortium name="The Broad Institute Genomics Platform"/>
            <consortium name="The Broad Institute Genome Sequencing Center for Infectious Disease"/>
            <person name="Wu L."/>
            <person name="Ma J."/>
        </authorList>
    </citation>
    <scope>NUCLEOTIDE SEQUENCE [LARGE SCALE GENOMIC DNA]</scope>
    <source>
        <strain evidence="2 3">JCM 6833</strain>
    </source>
</reference>
<organism evidence="2 3">
    <name type="scientific">Actinomadura fulvescens</name>
    <dbReference type="NCBI Taxonomy" id="46160"/>
    <lineage>
        <taxon>Bacteria</taxon>
        <taxon>Bacillati</taxon>
        <taxon>Actinomycetota</taxon>
        <taxon>Actinomycetes</taxon>
        <taxon>Streptosporangiales</taxon>
        <taxon>Thermomonosporaceae</taxon>
        <taxon>Actinomadura</taxon>
    </lineage>
</organism>
<evidence type="ECO:0000313" key="2">
    <source>
        <dbReference type="EMBL" id="GAA2600853.1"/>
    </source>
</evidence>
<gene>
    <name evidence="2" type="ORF">GCM10010411_38150</name>
</gene>
<evidence type="ECO:0000256" key="1">
    <source>
        <dbReference type="SAM" id="MobiDB-lite"/>
    </source>
</evidence>
<feature type="compositionally biased region" description="Low complexity" evidence="1">
    <location>
        <begin position="76"/>
        <end position="88"/>
    </location>
</feature>
<feature type="region of interest" description="Disordered" evidence="1">
    <location>
        <begin position="1"/>
        <end position="88"/>
    </location>
</feature>